<keyword evidence="6" id="KW-0067">ATP-binding</keyword>
<evidence type="ECO:0000256" key="6">
    <source>
        <dbReference type="ARBA" id="ARBA00022840"/>
    </source>
</evidence>
<dbReference type="CDD" id="cd18805">
    <property type="entry name" value="SF2_C_suv3"/>
    <property type="match status" value="1"/>
</dbReference>
<dbReference type="SUPFAM" id="SSF52540">
    <property type="entry name" value="P-loop containing nucleoside triphosphate hydrolases"/>
    <property type="match status" value="1"/>
</dbReference>
<keyword evidence="3" id="KW-0547">Nucleotide-binding</keyword>
<dbReference type="InterPro" id="IPR050699">
    <property type="entry name" value="RNA-DNA_Helicase"/>
</dbReference>
<dbReference type="GO" id="GO:0045025">
    <property type="term" value="C:mitochondrial degradosome"/>
    <property type="evidence" value="ECO:0007669"/>
    <property type="project" value="TreeGrafter"/>
</dbReference>
<dbReference type="InterPro" id="IPR044774">
    <property type="entry name" value="Suv3_DEXQc"/>
</dbReference>
<dbReference type="AlphaFoldDB" id="A0A3N4M6N6"/>
<keyword evidence="5" id="KW-0347">Helicase</keyword>
<comment type="subcellular location">
    <subcellularLocation>
        <location evidence="1">Mitochondrion</location>
    </subcellularLocation>
</comment>
<dbReference type="OrthoDB" id="6692397at2759"/>
<dbReference type="FunFam" id="3.40.50.300:FF:000269">
    <property type="entry name" value="ATP-dependent RNA helicase SUPV3L1, mitochondrial"/>
    <property type="match status" value="1"/>
</dbReference>
<keyword evidence="7" id="KW-0809">Transit peptide</keyword>
<dbReference type="Gene3D" id="3.40.50.300">
    <property type="entry name" value="P-loop containing nucleotide triphosphate hydrolases"/>
    <property type="match status" value="2"/>
</dbReference>
<dbReference type="PANTHER" id="PTHR12131">
    <property type="entry name" value="ATP-DEPENDENT RNA AND DNA HELICASE"/>
    <property type="match status" value="1"/>
</dbReference>
<dbReference type="FunCoup" id="A0A3N4M6N6">
    <property type="interactions" value="680"/>
</dbReference>
<evidence type="ECO:0000256" key="3">
    <source>
        <dbReference type="ARBA" id="ARBA00022741"/>
    </source>
</evidence>
<dbReference type="GO" id="GO:0003724">
    <property type="term" value="F:RNA helicase activity"/>
    <property type="evidence" value="ECO:0007669"/>
    <property type="project" value="UniProtKB-EC"/>
</dbReference>
<evidence type="ECO:0000256" key="8">
    <source>
        <dbReference type="ARBA" id="ARBA00023128"/>
    </source>
</evidence>
<dbReference type="Gene3D" id="1.20.272.40">
    <property type="match status" value="1"/>
</dbReference>
<evidence type="ECO:0000256" key="1">
    <source>
        <dbReference type="ARBA" id="ARBA00004173"/>
    </source>
</evidence>
<sequence>MPLLGPRGRIPLQRCILCTHNIPRLQVQFAKQLPQNARIFSTTPTPLRKGGHVKSKPKPNPVFSKPVSSSFVRRVGEPCPVRQGGHFGGRSRDKKEVDIQNYTDLRLNFFMKRLHQYWDEELKELGVTYAEAKEEFNLFVDRVLSQDFKTLPPSPIDGGESENFLLKETAIPTPLELKRAQNVGEEVFDSILVEKYRSFTLREKSAPIAEMQRWLTDLQHPHEWYPETRSMQRTWIMHVGPTNSGKTYRALKRLEECSSGIYAGPLRLLAHEIYDRFNAKGISCNLVTGEEQRLEHLQAKITSSTVEMVDTTRDVEVAVLDEIQMIGDKYRGWAWTHALLAVRAREVHMCGEERTVELIKNLAALTGDKLVVHRYNRLGPLHTANESLNGDWNSIQKGDCVVTFSRKDIFAIKKTIEEKTGKRCAVVYGGLPPETRSYQARLFNDQSNDYDVLVASDAVGMGLNLSIQRVIFETLTKYDGESDKLLEVPHIKQIGGRAGRYRVAPSLPQKISGHENGEPGTIPPVGPLPAMPNPGIVTTFEKADLKLLTYAMNATTPDIKTAGIHPPDRVIEKFAKTFPVRKPFSQILEKMVQMSRVNSNLFHLCSMDASMHSAGVVEGTKGLTVAERITIMQAPLPRNNPNVKQALVAYSKLIAESRSGSILDVAGLEFDVLDDYLEAKEEEAKRAEAMKNAAKGSQMELSKMWSEVAVPRDSSMSTLPALEGLHKSTMLWLWLSYRFPSVFTPRETAFDLKKITEDAIQDILSKTNYNRAKKLRSREKAKRKGAFGELDELLMEDGVVENPWEEKPQAATAA</sequence>
<dbReference type="PANTHER" id="PTHR12131:SF1">
    <property type="entry name" value="ATP-DEPENDENT RNA HELICASE SUPV3L1, MITOCHONDRIAL-RELATED"/>
    <property type="match status" value="1"/>
</dbReference>
<protein>
    <recommendedName>
        <fullName evidence="2">RNA helicase</fullName>
        <ecNumber evidence="2">3.6.4.13</ecNumber>
    </recommendedName>
</protein>
<name>A0A3N4M6N6_9PEZI</name>
<dbReference type="CDD" id="cd17913">
    <property type="entry name" value="DEXQc_Suv3"/>
    <property type="match status" value="1"/>
</dbReference>
<dbReference type="SMART" id="SM00490">
    <property type="entry name" value="HELICc"/>
    <property type="match status" value="1"/>
</dbReference>
<evidence type="ECO:0000256" key="9">
    <source>
        <dbReference type="ARBA" id="ARBA00047984"/>
    </source>
</evidence>
<dbReference type="FunFam" id="3.40.50.300:FF:000957">
    <property type="entry name" value="ATP-dependent RNA helicase SUV3L, mitochondrial"/>
    <property type="match status" value="1"/>
</dbReference>
<evidence type="ECO:0000313" key="13">
    <source>
        <dbReference type="Proteomes" id="UP000267821"/>
    </source>
</evidence>
<dbReference type="InParanoid" id="A0A3N4M6N6"/>
<dbReference type="Pfam" id="PF00271">
    <property type="entry name" value="Helicase_C"/>
    <property type="match status" value="1"/>
</dbReference>
<dbReference type="EMBL" id="ML121527">
    <property type="protein sequence ID" value="RPB29359.1"/>
    <property type="molecule type" value="Genomic_DNA"/>
</dbReference>
<dbReference type="PROSITE" id="PS51194">
    <property type="entry name" value="HELICASE_CTER"/>
    <property type="match status" value="1"/>
</dbReference>
<organism evidence="12 13">
    <name type="scientific">Terfezia boudieri ATCC MYA-4762</name>
    <dbReference type="NCBI Taxonomy" id="1051890"/>
    <lineage>
        <taxon>Eukaryota</taxon>
        <taxon>Fungi</taxon>
        <taxon>Dikarya</taxon>
        <taxon>Ascomycota</taxon>
        <taxon>Pezizomycotina</taxon>
        <taxon>Pezizomycetes</taxon>
        <taxon>Pezizales</taxon>
        <taxon>Pezizaceae</taxon>
        <taxon>Terfezia</taxon>
    </lineage>
</organism>
<dbReference type="InterPro" id="IPR022192">
    <property type="entry name" value="SUV3_C"/>
</dbReference>
<keyword evidence="4" id="KW-0378">Hydrolase</keyword>
<dbReference type="Pfam" id="PF22527">
    <property type="entry name" value="DEXQc_Suv3"/>
    <property type="match status" value="1"/>
</dbReference>
<gene>
    <name evidence="12" type="ORF">L211DRAFT_815961</name>
</gene>
<keyword evidence="8" id="KW-0496">Mitochondrion</keyword>
<keyword evidence="13" id="KW-1185">Reference proteome</keyword>
<evidence type="ECO:0000256" key="5">
    <source>
        <dbReference type="ARBA" id="ARBA00022806"/>
    </source>
</evidence>
<feature type="region of interest" description="Disordered" evidence="10">
    <location>
        <begin position="41"/>
        <end position="60"/>
    </location>
</feature>
<evidence type="ECO:0000259" key="11">
    <source>
        <dbReference type="PROSITE" id="PS51194"/>
    </source>
</evidence>
<proteinExistence type="predicted"/>
<evidence type="ECO:0000256" key="7">
    <source>
        <dbReference type="ARBA" id="ARBA00022946"/>
    </source>
</evidence>
<evidence type="ECO:0000256" key="10">
    <source>
        <dbReference type="SAM" id="MobiDB-lite"/>
    </source>
</evidence>
<dbReference type="Gene3D" id="1.20.58.1080">
    <property type="match status" value="1"/>
</dbReference>
<feature type="domain" description="Helicase C-terminal" evidence="11">
    <location>
        <begin position="387"/>
        <end position="548"/>
    </location>
</feature>
<dbReference type="Pfam" id="PF12513">
    <property type="entry name" value="SUV3_C"/>
    <property type="match status" value="1"/>
</dbReference>
<comment type="catalytic activity">
    <reaction evidence="9">
        <text>ATP + H2O = ADP + phosphate + H(+)</text>
        <dbReference type="Rhea" id="RHEA:13065"/>
        <dbReference type="ChEBI" id="CHEBI:15377"/>
        <dbReference type="ChEBI" id="CHEBI:15378"/>
        <dbReference type="ChEBI" id="CHEBI:30616"/>
        <dbReference type="ChEBI" id="CHEBI:43474"/>
        <dbReference type="ChEBI" id="CHEBI:456216"/>
        <dbReference type="EC" id="3.6.4.13"/>
    </reaction>
</comment>
<dbReference type="GO" id="GO:0000965">
    <property type="term" value="P:mitochondrial RNA 3'-end processing"/>
    <property type="evidence" value="ECO:0007669"/>
    <property type="project" value="TreeGrafter"/>
</dbReference>
<dbReference type="InterPro" id="IPR001650">
    <property type="entry name" value="Helicase_C-like"/>
</dbReference>
<reference evidence="12 13" key="1">
    <citation type="journal article" date="2018" name="Nat. Ecol. Evol.">
        <title>Pezizomycetes genomes reveal the molecular basis of ectomycorrhizal truffle lifestyle.</title>
        <authorList>
            <person name="Murat C."/>
            <person name="Payen T."/>
            <person name="Noel B."/>
            <person name="Kuo A."/>
            <person name="Morin E."/>
            <person name="Chen J."/>
            <person name="Kohler A."/>
            <person name="Krizsan K."/>
            <person name="Balestrini R."/>
            <person name="Da Silva C."/>
            <person name="Montanini B."/>
            <person name="Hainaut M."/>
            <person name="Levati E."/>
            <person name="Barry K.W."/>
            <person name="Belfiori B."/>
            <person name="Cichocki N."/>
            <person name="Clum A."/>
            <person name="Dockter R.B."/>
            <person name="Fauchery L."/>
            <person name="Guy J."/>
            <person name="Iotti M."/>
            <person name="Le Tacon F."/>
            <person name="Lindquist E.A."/>
            <person name="Lipzen A."/>
            <person name="Malagnac F."/>
            <person name="Mello A."/>
            <person name="Molinier V."/>
            <person name="Miyauchi S."/>
            <person name="Poulain J."/>
            <person name="Riccioni C."/>
            <person name="Rubini A."/>
            <person name="Sitrit Y."/>
            <person name="Splivallo R."/>
            <person name="Traeger S."/>
            <person name="Wang M."/>
            <person name="Zifcakova L."/>
            <person name="Wipf D."/>
            <person name="Zambonelli A."/>
            <person name="Paolocci F."/>
            <person name="Nowrousian M."/>
            <person name="Ottonello S."/>
            <person name="Baldrian P."/>
            <person name="Spatafora J.W."/>
            <person name="Henrissat B."/>
            <person name="Nagy L.G."/>
            <person name="Aury J.M."/>
            <person name="Wincker P."/>
            <person name="Grigoriev I.V."/>
            <person name="Bonfante P."/>
            <person name="Martin F.M."/>
        </authorList>
    </citation>
    <scope>NUCLEOTIDE SEQUENCE [LARGE SCALE GENOMIC DNA]</scope>
    <source>
        <strain evidence="12 13">ATCC MYA-4762</strain>
    </source>
</reference>
<dbReference type="InterPro" id="IPR055206">
    <property type="entry name" value="DEXQc_SUV3"/>
</dbReference>
<evidence type="ECO:0000256" key="4">
    <source>
        <dbReference type="ARBA" id="ARBA00022801"/>
    </source>
</evidence>
<evidence type="ECO:0000256" key="2">
    <source>
        <dbReference type="ARBA" id="ARBA00012552"/>
    </source>
</evidence>
<dbReference type="EC" id="3.6.4.13" evidence="2"/>
<evidence type="ECO:0000313" key="12">
    <source>
        <dbReference type="EMBL" id="RPB29359.1"/>
    </source>
</evidence>
<dbReference type="GO" id="GO:0016787">
    <property type="term" value="F:hydrolase activity"/>
    <property type="evidence" value="ECO:0007669"/>
    <property type="project" value="UniProtKB-KW"/>
</dbReference>
<dbReference type="STRING" id="1051890.A0A3N4M6N6"/>
<accession>A0A3N4M6N6</accession>
<dbReference type="GO" id="GO:0005524">
    <property type="term" value="F:ATP binding"/>
    <property type="evidence" value="ECO:0007669"/>
    <property type="project" value="UniProtKB-KW"/>
</dbReference>
<dbReference type="InterPro" id="IPR027417">
    <property type="entry name" value="P-loop_NTPase"/>
</dbReference>
<dbReference type="Proteomes" id="UP000267821">
    <property type="component" value="Unassembled WGS sequence"/>
</dbReference>